<reference evidence="1" key="1">
    <citation type="submission" date="2014-11" db="EMBL/GenBank/DDBJ databases">
        <authorList>
            <person name="Amaro Gonzalez C."/>
        </authorList>
    </citation>
    <scope>NUCLEOTIDE SEQUENCE</scope>
</reference>
<accession>A0A0E9U2V7</accession>
<evidence type="ECO:0000313" key="1">
    <source>
        <dbReference type="EMBL" id="JAH60224.1"/>
    </source>
</evidence>
<dbReference type="AlphaFoldDB" id="A0A0E9U2V7"/>
<name>A0A0E9U2V7_ANGAN</name>
<sequence>MPSGFMYCVYANWNAILTSDEVLNTMV</sequence>
<organism evidence="1">
    <name type="scientific">Anguilla anguilla</name>
    <name type="common">European freshwater eel</name>
    <name type="synonym">Muraena anguilla</name>
    <dbReference type="NCBI Taxonomy" id="7936"/>
    <lineage>
        <taxon>Eukaryota</taxon>
        <taxon>Metazoa</taxon>
        <taxon>Chordata</taxon>
        <taxon>Craniata</taxon>
        <taxon>Vertebrata</taxon>
        <taxon>Euteleostomi</taxon>
        <taxon>Actinopterygii</taxon>
        <taxon>Neopterygii</taxon>
        <taxon>Teleostei</taxon>
        <taxon>Anguilliformes</taxon>
        <taxon>Anguillidae</taxon>
        <taxon>Anguilla</taxon>
    </lineage>
</organism>
<protein>
    <submittedName>
        <fullName evidence="1">Uncharacterized protein</fullName>
    </submittedName>
</protein>
<dbReference type="EMBL" id="GBXM01048353">
    <property type="protein sequence ID" value="JAH60224.1"/>
    <property type="molecule type" value="Transcribed_RNA"/>
</dbReference>
<proteinExistence type="predicted"/>
<reference evidence="1" key="2">
    <citation type="journal article" date="2015" name="Fish Shellfish Immunol.">
        <title>Early steps in the European eel (Anguilla anguilla)-Vibrio vulnificus interaction in the gills: Role of the RtxA13 toxin.</title>
        <authorList>
            <person name="Callol A."/>
            <person name="Pajuelo D."/>
            <person name="Ebbesson L."/>
            <person name="Teles M."/>
            <person name="MacKenzie S."/>
            <person name="Amaro C."/>
        </authorList>
    </citation>
    <scope>NUCLEOTIDE SEQUENCE</scope>
</reference>